<proteinExistence type="predicted"/>
<name>A0ABD0R2G0_CIRMR</name>
<dbReference type="InterPro" id="IPR043543">
    <property type="entry name" value="PAPPA/PAPPA2"/>
</dbReference>
<dbReference type="Proteomes" id="UP001529510">
    <property type="component" value="Unassembled WGS sequence"/>
</dbReference>
<dbReference type="PANTHER" id="PTHR46130">
    <property type="entry name" value="LAMGL DOMAIN-CONTAINING PROTEIN"/>
    <property type="match status" value="1"/>
</dbReference>
<gene>
    <name evidence="2" type="ORF">M9458_010990</name>
</gene>
<dbReference type="PANTHER" id="PTHR46130:SF2">
    <property type="entry name" value="PAPPALYSIN-1"/>
    <property type="match status" value="1"/>
</dbReference>
<sequence>VSTWSPNAGLDSSSVGSASCPPQGCMLQLEFTYPLVPDSLTVWVTFFSPEETGLPAIHDILLLTLSGNNISLGPQYVFCDAPLTLKLDVKEEVYGVQFFTMEQHLEIDATLFASKPDNPLCRLIRQPPFTHSPHGLILQEPTLRYVD</sequence>
<dbReference type="InterPro" id="IPR058897">
    <property type="entry name" value="PAPPA_SD_C"/>
</dbReference>
<dbReference type="Pfam" id="PF25900">
    <property type="entry name" value="PAPPA"/>
    <property type="match status" value="1"/>
</dbReference>
<evidence type="ECO:0000259" key="1">
    <source>
        <dbReference type="Pfam" id="PF25900"/>
    </source>
</evidence>
<protein>
    <recommendedName>
        <fullName evidence="1">Pappalysin-1 SD scarf domain-containing protein</fullName>
    </recommendedName>
</protein>
<feature type="domain" description="Pappalysin-1 SD scarf" evidence="1">
    <location>
        <begin position="1"/>
        <end position="122"/>
    </location>
</feature>
<dbReference type="EMBL" id="JAMKFB020000005">
    <property type="protein sequence ID" value="KAL0192694.1"/>
    <property type="molecule type" value="Genomic_DNA"/>
</dbReference>
<comment type="caution">
    <text evidence="2">The sequence shown here is derived from an EMBL/GenBank/DDBJ whole genome shotgun (WGS) entry which is preliminary data.</text>
</comment>
<evidence type="ECO:0000313" key="3">
    <source>
        <dbReference type="Proteomes" id="UP001529510"/>
    </source>
</evidence>
<reference evidence="2 3" key="1">
    <citation type="submission" date="2024-05" db="EMBL/GenBank/DDBJ databases">
        <title>Genome sequencing and assembly of Indian major carp, Cirrhinus mrigala (Hamilton, 1822).</title>
        <authorList>
            <person name="Mohindra V."/>
            <person name="Chowdhury L.M."/>
            <person name="Lal K."/>
            <person name="Jena J.K."/>
        </authorList>
    </citation>
    <scope>NUCLEOTIDE SEQUENCE [LARGE SCALE GENOMIC DNA]</scope>
    <source>
        <strain evidence="2">CM1030</strain>
        <tissue evidence="2">Blood</tissue>
    </source>
</reference>
<keyword evidence="3" id="KW-1185">Reference proteome</keyword>
<accession>A0ABD0R2G0</accession>
<feature type="non-terminal residue" evidence="2">
    <location>
        <position position="1"/>
    </location>
</feature>
<dbReference type="AlphaFoldDB" id="A0ABD0R2G0"/>
<feature type="non-terminal residue" evidence="2">
    <location>
        <position position="147"/>
    </location>
</feature>
<organism evidence="2 3">
    <name type="scientific">Cirrhinus mrigala</name>
    <name type="common">Mrigala</name>
    <dbReference type="NCBI Taxonomy" id="683832"/>
    <lineage>
        <taxon>Eukaryota</taxon>
        <taxon>Metazoa</taxon>
        <taxon>Chordata</taxon>
        <taxon>Craniata</taxon>
        <taxon>Vertebrata</taxon>
        <taxon>Euteleostomi</taxon>
        <taxon>Actinopterygii</taxon>
        <taxon>Neopterygii</taxon>
        <taxon>Teleostei</taxon>
        <taxon>Ostariophysi</taxon>
        <taxon>Cypriniformes</taxon>
        <taxon>Cyprinidae</taxon>
        <taxon>Labeoninae</taxon>
        <taxon>Labeonini</taxon>
        <taxon>Cirrhinus</taxon>
    </lineage>
</organism>
<evidence type="ECO:0000313" key="2">
    <source>
        <dbReference type="EMBL" id="KAL0192694.1"/>
    </source>
</evidence>